<keyword evidence="2" id="KW-1185">Reference proteome</keyword>
<gene>
    <name evidence="1" type="ORF">GCWU000325_02099</name>
</gene>
<reference evidence="1" key="1">
    <citation type="submission" date="2009-09" db="EMBL/GenBank/DDBJ databases">
        <authorList>
            <person name="Weinstock G."/>
            <person name="Sodergren E."/>
            <person name="Clifton S."/>
            <person name="Fulton L."/>
            <person name="Fulton B."/>
            <person name="Courtney L."/>
            <person name="Fronick C."/>
            <person name="Harrison M."/>
            <person name="Strong C."/>
            <person name="Farmer C."/>
            <person name="Delahaunty K."/>
            <person name="Markovic C."/>
            <person name="Hall O."/>
            <person name="Minx P."/>
            <person name="Tomlinson C."/>
            <person name="Mitreva M."/>
            <person name="Nelson J."/>
            <person name="Hou S."/>
            <person name="Wollam A."/>
            <person name="Pepin K.H."/>
            <person name="Johnson M."/>
            <person name="Bhonagiri V."/>
            <person name="Nash W.E."/>
            <person name="Warren W."/>
            <person name="Chinwalla A."/>
            <person name="Mardis E.R."/>
            <person name="Wilson R.K."/>
        </authorList>
    </citation>
    <scope>NUCLEOTIDE SEQUENCE [LARGE SCALE GENOMIC DNA]</scope>
    <source>
        <strain evidence="1">ATCC 51259</strain>
    </source>
</reference>
<dbReference type="AlphaFoldDB" id="C9LIP0"/>
<evidence type="ECO:0000313" key="2">
    <source>
        <dbReference type="Proteomes" id="UP000003460"/>
    </source>
</evidence>
<proteinExistence type="predicted"/>
<dbReference type="EMBL" id="ACIJ02000023">
    <property type="protein sequence ID" value="EEX70857.1"/>
    <property type="molecule type" value="Genomic_DNA"/>
</dbReference>
<organism evidence="1 2">
    <name type="scientific">Alloprevotella tannerae ATCC 51259</name>
    <dbReference type="NCBI Taxonomy" id="626522"/>
    <lineage>
        <taxon>Bacteria</taxon>
        <taxon>Pseudomonadati</taxon>
        <taxon>Bacteroidota</taxon>
        <taxon>Bacteroidia</taxon>
        <taxon>Bacteroidales</taxon>
        <taxon>Prevotellaceae</taxon>
        <taxon>Alloprevotella</taxon>
    </lineage>
</organism>
<dbReference type="GeneID" id="84576850"/>
<comment type="caution">
    <text evidence="1">The sequence shown here is derived from an EMBL/GenBank/DDBJ whole genome shotgun (WGS) entry which is preliminary data.</text>
</comment>
<sequence length="79" mass="9148">MGLFETGSVWGWSCVEIGLSLMGLFEARMNGEWASEDQWIIFDGLLSVASIEEWRWRQGKTGFRRKKDNLRWTIVGGKH</sequence>
<dbReference type="Proteomes" id="UP000003460">
    <property type="component" value="Unassembled WGS sequence"/>
</dbReference>
<dbReference type="RefSeq" id="WP_006255872.1">
    <property type="nucleotide sequence ID" value="NZ_GG700643.1"/>
</dbReference>
<accession>C9LIP0</accession>
<name>C9LIP0_9BACT</name>
<dbReference type="HOGENOM" id="CLU_2603113_0_0_10"/>
<evidence type="ECO:0000313" key="1">
    <source>
        <dbReference type="EMBL" id="EEX70857.1"/>
    </source>
</evidence>
<protein>
    <submittedName>
        <fullName evidence="1">Uncharacterized protein</fullName>
    </submittedName>
</protein>